<name>A0ABV5X051_9MICO</name>
<keyword evidence="3 7" id="KW-0732">Signal</keyword>
<feature type="compositionally biased region" description="Low complexity" evidence="5">
    <location>
        <begin position="135"/>
        <end position="146"/>
    </location>
</feature>
<comment type="caution">
    <text evidence="9">The sequence shown here is derived from an EMBL/GenBank/DDBJ whole genome shotgun (WGS) entry which is preliminary data.</text>
</comment>
<evidence type="ECO:0000259" key="8">
    <source>
        <dbReference type="Pfam" id="PF04234"/>
    </source>
</evidence>
<dbReference type="Gene3D" id="2.60.40.1220">
    <property type="match status" value="1"/>
</dbReference>
<dbReference type="SUPFAM" id="SSF81296">
    <property type="entry name" value="E set domains"/>
    <property type="match status" value="1"/>
</dbReference>
<feature type="signal peptide" evidence="7">
    <location>
        <begin position="1"/>
        <end position="31"/>
    </location>
</feature>
<evidence type="ECO:0000313" key="10">
    <source>
        <dbReference type="Proteomes" id="UP001589707"/>
    </source>
</evidence>
<dbReference type="PANTHER" id="PTHR34820">
    <property type="entry name" value="INNER MEMBRANE PROTEIN YEBZ"/>
    <property type="match status" value="1"/>
</dbReference>
<feature type="region of interest" description="Disordered" evidence="5">
    <location>
        <begin position="125"/>
        <end position="159"/>
    </location>
</feature>
<keyword evidence="4" id="KW-0186">Copper</keyword>
<protein>
    <submittedName>
        <fullName evidence="9">Copper resistance protein CopC</fullName>
    </submittedName>
</protein>
<dbReference type="InterPro" id="IPR014756">
    <property type="entry name" value="Ig_E-set"/>
</dbReference>
<organism evidence="9 10">
    <name type="scientific">Brevibacterium otitidis</name>
    <dbReference type="NCBI Taxonomy" id="53364"/>
    <lineage>
        <taxon>Bacteria</taxon>
        <taxon>Bacillati</taxon>
        <taxon>Actinomycetota</taxon>
        <taxon>Actinomycetes</taxon>
        <taxon>Micrococcales</taxon>
        <taxon>Brevibacteriaceae</taxon>
        <taxon>Brevibacterium</taxon>
    </lineage>
</organism>
<evidence type="ECO:0000256" key="4">
    <source>
        <dbReference type="ARBA" id="ARBA00023008"/>
    </source>
</evidence>
<feature type="transmembrane region" description="Helical" evidence="6">
    <location>
        <begin position="177"/>
        <end position="198"/>
    </location>
</feature>
<evidence type="ECO:0000256" key="3">
    <source>
        <dbReference type="ARBA" id="ARBA00022729"/>
    </source>
</evidence>
<dbReference type="EMBL" id="JBHMAU010000038">
    <property type="protein sequence ID" value="MFB9775783.1"/>
    <property type="molecule type" value="Genomic_DNA"/>
</dbReference>
<evidence type="ECO:0000256" key="7">
    <source>
        <dbReference type="SAM" id="SignalP"/>
    </source>
</evidence>
<evidence type="ECO:0000256" key="1">
    <source>
        <dbReference type="ARBA" id="ARBA00004196"/>
    </source>
</evidence>
<dbReference type="PANTHER" id="PTHR34820:SF4">
    <property type="entry name" value="INNER MEMBRANE PROTEIN YEBZ"/>
    <property type="match status" value="1"/>
</dbReference>
<keyword evidence="6" id="KW-1133">Transmembrane helix</keyword>
<keyword evidence="6" id="KW-0472">Membrane</keyword>
<dbReference type="Pfam" id="PF04234">
    <property type="entry name" value="CopC"/>
    <property type="match status" value="1"/>
</dbReference>
<keyword evidence="6" id="KW-0812">Transmembrane</keyword>
<keyword evidence="2" id="KW-0479">Metal-binding</keyword>
<evidence type="ECO:0000256" key="5">
    <source>
        <dbReference type="SAM" id="MobiDB-lite"/>
    </source>
</evidence>
<gene>
    <name evidence="9" type="ORF">ACFFN1_05075</name>
</gene>
<keyword evidence="10" id="KW-1185">Reference proteome</keyword>
<reference evidence="9 10" key="1">
    <citation type="submission" date="2024-09" db="EMBL/GenBank/DDBJ databases">
        <authorList>
            <person name="Sun Q."/>
            <person name="Mori K."/>
        </authorList>
    </citation>
    <scope>NUCLEOTIDE SEQUENCE [LARGE SCALE GENOMIC DNA]</scope>
    <source>
        <strain evidence="9 10">JCM 11683</strain>
    </source>
</reference>
<dbReference type="InterPro" id="IPR007348">
    <property type="entry name" value="CopC_dom"/>
</dbReference>
<evidence type="ECO:0000256" key="2">
    <source>
        <dbReference type="ARBA" id="ARBA00022723"/>
    </source>
</evidence>
<feature type="chain" id="PRO_5046987804" evidence="7">
    <location>
        <begin position="32"/>
        <end position="212"/>
    </location>
</feature>
<dbReference type="Proteomes" id="UP001589707">
    <property type="component" value="Unassembled WGS sequence"/>
</dbReference>
<dbReference type="InterPro" id="IPR032694">
    <property type="entry name" value="CopC/D"/>
</dbReference>
<evidence type="ECO:0000256" key="6">
    <source>
        <dbReference type="SAM" id="Phobius"/>
    </source>
</evidence>
<dbReference type="InterPro" id="IPR014755">
    <property type="entry name" value="Cu-Rt/internalin_Ig-like"/>
</dbReference>
<comment type="subcellular location">
    <subcellularLocation>
        <location evidence="1">Cell envelope</location>
    </subcellularLocation>
</comment>
<feature type="domain" description="CopC" evidence="8">
    <location>
        <begin position="32"/>
        <end position="124"/>
    </location>
</feature>
<accession>A0ABV5X051</accession>
<proteinExistence type="predicted"/>
<sequence length="212" mass="21780">MTNRTFSTSLLAILAAVALGFTLLWSAPASAHDRLVSSNPEHGAELDEQPEWLEMEFSGDVQDVGAEVKVMTGGTDVSAGEITVEGHTVTSALPDDLAPGDYTVNWRVVSEDGHPISGTFDFTITDEGSGGGEAQSGEDAAADGESAGLGGSAVDAPDREAVERGELTGDDATGLSLPMMILLGIGGLAVVALVLLLLMRKRQGLPGTEGDN</sequence>
<dbReference type="RefSeq" id="WP_376839212.1">
    <property type="nucleotide sequence ID" value="NZ_JBHMAU010000038.1"/>
</dbReference>
<evidence type="ECO:0000313" key="9">
    <source>
        <dbReference type="EMBL" id="MFB9775783.1"/>
    </source>
</evidence>